<feature type="transmembrane region" description="Helical" evidence="4">
    <location>
        <begin position="1240"/>
        <end position="1260"/>
    </location>
</feature>
<evidence type="ECO:0000256" key="3">
    <source>
        <dbReference type="SAM" id="MobiDB-lite"/>
    </source>
</evidence>
<keyword evidence="10" id="KW-0808">Transferase</keyword>
<dbReference type="OrthoDB" id="418383at2759"/>
<dbReference type="InterPro" id="IPR006139">
    <property type="entry name" value="D-isomer_2_OHA_DH_cat_dom"/>
</dbReference>
<proteinExistence type="predicted"/>
<feature type="compositionally biased region" description="Low complexity" evidence="3">
    <location>
        <begin position="20"/>
        <end position="33"/>
    </location>
</feature>
<dbReference type="Gene3D" id="2.10.50.10">
    <property type="entry name" value="Tumor Necrosis Factor Receptor, subunit A, domain 2"/>
    <property type="match status" value="1"/>
</dbReference>
<keyword evidence="4" id="KW-1133">Transmembrane helix</keyword>
<feature type="transmembrane region" description="Helical" evidence="4">
    <location>
        <begin position="980"/>
        <end position="1001"/>
    </location>
</feature>
<reference evidence="9" key="1">
    <citation type="submission" date="2022-10" db="EMBL/GenBank/DDBJ databases">
        <authorList>
            <person name="Chen Y."/>
            <person name="Dougan E. K."/>
            <person name="Chan C."/>
            <person name="Rhodes N."/>
            <person name="Thang M."/>
        </authorList>
    </citation>
    <scope>NUCLEOTIDE SEQUENCE</scope>
</reference>
<dbReference type="GO" id="GO:0016618">
    <property type="term" value="F:hydroxypyruvate reductase [NAD(P)H] activity"/>
    <property type="evidence" value="ECO:0007669"/>
    <property type="project" value="TreeGrafter"/>
</dbReference>
<feature type="transmembrane region" description="Helical" evidence="4">
    <location>
        <begin position="1074"/>
        <end position="1094"/>
    </location>
</feature>
<dbReference type="PANTHER" id="PTHR10996">
    <property type="entry name" value="2-HYDROXYACID DEHYDROGENASE-RELATED"/>
    <property type="match status" value="1"/>
</dbReference>
<evidence type="ECO:0000313" key="10">
    <source>
        <dbReference type="EMBL" id="CAL4773841.1"/>
    </source>
</evidence>
<dbReference type="Pfam" id="PF07699">
    <property type="entry name" value="Ephrin_rec_like"/>
    <property type="match status" value="1"/>
</dbReference>
<dbReference type="Gene3D" id="3.40.50.720">
    <property type="entry name" value="NAD(P)-binding Rossmann-like Domain"/>
    <property type="match status" value="2"/>
</dbReference>
<reference evidence="10 11" key="2">
    <citation type="submission" date="2024-05" db="EMBL/GenBank/DDBJ databases">
        <authorList>
            <person name="Chen Y."/>
            <person name="Shah S."/>
            <person name="Dougan E. K."/>
            <person name="Thang M."/>
            <person name="Chan C."/>
        </authorList>
    </citation>
    <scope>NUCLEOTIDE SEQUENCE [LARGE SCALE GENOMIC DNA]</scope>
</reference>
<dbReference type="CDD" id="cd05198">
    <property type="entry name" value="formate_dh_like"/>
    <property type="match status" value="1"/>
</dbReference>
<evidence type="ECO:0000313" key="9">
    <source>
        <dbReference type="EMBL" id="CAI3986529.1"/>
    </source>
</evidence>
<dbReference type="EMBL" id="CAMXCT020001090">
    <property type="protein sequence ID" value="CAL1139904.1"/>
    <property type="molecule type" value="Genomic_DNA"/>
</dbReference>
<dbReference type="GO" id="GO:0043190">
    <property type="term" value="C:ATP-binding cassette (ABC) transporter complex"/>
    <property type="evidence" value="ECO:0007669"/>
    <property type="project" value="InterPro"/>
</dbReference>
<keyword evidence="2" id="KW-0520">NAD</keyword>
<dbReference type="PROSITE" id="PS00671">
    <property type="entry name" value="D_2_HYDROXYACID_DH_3"/>
    <property type="match status" value="1"/>
</dbReference>
<dbReference type="SUPFAM" id="SSF52283">
    <property type="entry name" value="Formate/glycerate dehydrogenase catalytic domain-like"/>
    <property type="match status" value="1"/>
</dbReference>
<evidence type="ECO:0000259" key="6">
    <source>
        <dbReference type="Pfam" id="PF02826"/>
    </source>
</evidence>
<evidence type="ECO:0000256" key="4">
    <source>
        <dbReference type="SAM" id="Phobius"/>
    </source>
</evidence>
<dbReference type="Pfam" id="PF04069">
    <property type="entry name" value="OpuAC"/>
    <property type="match status" value="1"/>
</dbReference>
<dbReference type="InterPro" id="IPR011641">
    <property type="entry name" value="Tyr-kin_ephrin_A/B_rcpt-like"/>
</dbReference>
<dbReference type="InterPro" id="IPR006140">
    <property type="entry name" value="D-isomer_DH_NAD-bd"/>
</dbReference>
<evidence type="ECO:0000256" key="1">
    <source>
        <dbReference type="ARBA" id="ARBA00023002"/>
    </source>
</evidence>
<feature type="domain" description="D-isomer specific 2-hydroxyacid dehydrogenase catalytic" evidence="5">
    <location>
        <begin position="76"/>
        <end position="386"/>
    </location>
</feature>
<keyword evidence="11" id="KW-1185">Reference proteome</keyword>
<dbReference type="Proteomes" id="UP001152797">
    <property type="component" value="Unassembled WGS sequence"/>
</dbReference>
<feature type="transmembrane region" description="Helical" evidence="4">
    <location>
        <begin position="1303"/>
        <end position="1328"/>
    </location>
</feature>
<dbReference type="PANTHER" id="PTHR10996:SF178">
    <property type="entry name" value="2-HYDROXYACID DEHYDROGENASE YGL185C-RELATED"/>
    <property type="match status" value="1"/>
</dbReference>
<protein>
    <submittedName>
        <fullName evidence="10">Tyrosine-protein kinase ephrin type A/B receptor-like domain-containing protein</fullName>
    </submittedName>
</protein>
<dbReference type="PROSITE" id="PS50890">
    <property type="entry name" value="PUA"/>
    <property type="match status" value="1"/>
</dbReference>
<feature type="domain" description="ABC-type glycine betaine transport system substrate-binding" evidence="7">
    <location>
        <begin position="636"/>
        <end position="730"/>
    </location>
</feature>
<evidence type="ECO:0000313" key="11">
    <source>
        <dbReference type="Proteomes" id="UP001152797"/>
    </source>
</evidence>
<dbReference type="InterPro" id="IPR050223">
    <property type="entry name" value="D-isomer_2-hydroxyacid_DH"/>
</dbReference>
<keyword evidence="10" id="KW-0675">Receptor</keyword>
<feature type="transmembrane region" description="Helical" evidence="4">
    <location>
        <begin position="1163"/>
        <end position="1185"/>
    </location>
</feature>
<keyword evidence="4" id="KW-0812">Transmembrane</keyword>
<dbReference type="InterPro" id="IPR036291">
    <property type="entry name" value="NAD(P)-bd_dom_sf"/>
</dbReference>
<dbReference type="GO" id="GO:0030267">
    <property type="term" value="F:glyoxylate reductase (NADPH) activity"/>
    <property type="evidence" value="ECO:0007669"/>
    <property type="project" value="TreeGrafter"/>
</dbReference>
<feature type="region of interest" description="Disordered" evidence="3">
    <location>
        <begin position="20"/>
        <end position="44"/>
    </location>
</feature>
<dbReference type="EMBL" id="CAMXCT010001090">
    <property type="protein sequence ID" value="CAI3986529.1"/>
    <property type="molecule type" value="Genomic_DNA"/>
</dbReference>
<dbReference type="Gene3D" id="3.40.190.10">
    <property type="entry name" value="Periplasmic binding protein-like II"/>
    <property type="match status" value="1"/>
</dbReference>
<evidence type="ECO:0000259" key="8">
    <source>
        <dbReference type="Pfam" id="PF07699"/>
    </source>
</evidence>
<evidence type="ECO:0000259" key="7">
    <source>
        <dbReference type="Pfam" id="PF04069"/>
    </source>
</evidence>
<evidence type="ECO:0000259" key="5">
    <source>
        <dbReference type="Pfam" id="PF00389"/>
    </source>
</evidence>
<keyword evidence="1" id="KW-0560">Oxidoreductase</keyword>
<dbReference type="EMBL" id="CAMXCT030001090">
    <property type="protein sequence ID" value="CAL4773841.1"/>
    <property type="molecule type" value="Genomic_DNA"/>
</dbReference>
<dbReference type="SUPFAM" id="SSF53850">
    <property type="entry name" value="Periplasmic binding protein-like II"/>
    <property type="match status" value="1"/>
</dbReference>
<dbReference type="GO" id="GO:0022857">
    <property type="term" value="F:transmembrane transporter activity"/>
    <property type="evidence" value="ECO:0007669"/>
    <property type="project" value="InterPro"/>
</dbReference>
<feature type="compositionally biased region" description="Basic and acidic residues" evidence="3">
    <location>
        <begin position="34"/>
        <end position="44"/>
    </location>
</feature>
<dbReference type="SUPFAM" id="SSF51735">
    <property type="entry name" value="NAD(P)-binding Rossmann-fold domains"/>
    <property type="match status" value="1"/>
</dbReference>
<dbReference type="GO" id="GO:0051287">
    <property type="term" value="F:NAD binding"/>
    <property type="evidence" value="ECO:0007669"/>
    <property type="project" value="InterPro"/>
</dbReference>
<sequence length="1360" mass="149750">MADKKKPLSLAERRLARLAKQVAAPTAPAQPKAPKQETVPEKGEVEEMGCSIIAMLESPSEDAMPRKAVEEMFNSHELKVVWANEDHSWNDFQHATVLVTVKRRVDDALLATLPRLRLVAVAFTGYDHVDLEACKKRGVAVANVPGYSTDGAAELCFGLIFSLLRHIPMAHQHVRAGKWNWPPGNELCGRRFGIIGTGEIGLRVAEISKAFRVSKIIGFDPIKNEKFVAIGGEYVQSLATIFLHSDIIIICCNLTPATKGMVNRRMLKLLRPDSILINCARGAIIDQVTMTQMLMDGRFRAGLDVYEGLEGEELAPDHPLRSSDQPLVGLEPPQRRTMIAWLLCLQLVAVAGATCLPDAIPAENRKNLTNPATGQSYPLGMWIGGWASSFINSEVARIILQEKIGFNVRDMGIGYATVDGFYALTGCATPETIGDRGCDGVSVTYTHVNVEAWTGGYQPEWDALQIAYPDMAPINLGNMGYNGKTSFFFPSKVRDEAWETEGLNLDFFRGYNISWHDAAKYFDSPKAFDGATLRPCNETRLMITSAMKFYAELTGDWDGVEIVGEEVYGKCFDDHFWYPPACRSNASACFVWLTAGNGWDMEGTMQKTTSYHIPMAAATAKNWTLFTQLPKIKTSWFYWWVPDPTFLTLSPMEVIFPPYDKQAWDIGDKRTQATTTSVDIAVSRDLHILAPNVQNFLENWEIPMAEVNKMMMDQINTGEDAYQVACRWLQDNKSQEIWTEWLPDTSKCFPQFGLWNTNTQEFVADRQDKSFLECRACESGRFSEKFKDNDGDTYICTLCPPGTSQPSGAALQCEPCLFGEFQDKSGQTSCKRCIIGEYQDQKGQARCIPCVAGTTTLGDGRPSVEDCGCIAGSIDIGEGGNKSICNACPEGMTCPFSSSEHNLLNGTAKNGPDFVPAIVEGYYSTKDKALQVFKCRNRIQCPGGRPNTCGGGLQVVPCAECPAGQTWSGSSCDQCTAWSLIFWVISTCALFGFLTLAYYLLTSQVTAKASVMATTGMSFGMTVNLLQSVGIVGMMTVEWPEHLQGFLAAFKVLLLDIDNYSFSCFAGADSSLRYSVSVSFFFLGQAWLVLNYFGSKLLPARYRWGGSKAFSTMGQFWQVGFSTMSTVSLAPLTCYTHPNGLQSLLKYPNIICGGDNGHTAMMAAGLSLLVVGVFGFLSLCIYAAYMMPKWSAGDNRQLVQSFRFLVFRFRLDSWWYGVPLLVRGPLLSLPIVLATDYPPVQTIMINVILSIFLIVETLSWPWKVPLLNLMDMWMTLCLMLLVTGSALYVSVSDSGAMQNFASAFTTGVMGCIGAAMLVMFIVAVSALVHRAAMGGATEYAVFNLGSLVRSGFGLRDLMSG</sequence>
<organism evidence="9">
    <name type="scientific">Cladocopium goreaui</name>
    <dbReference type="NCBI Taxonomy" id="2562237"/>
    <lineage>
        <taxon>Eukaryota</taxon>
        <taxon>Sar</taxon>
        <taxon>Alveolata</taxon>
        <taxon>Dinophyceae</taxon>
        <taxon>Suessiales</taxon>
        <taxon>Symbiodiniaceae</taxon>
        <taxon>Cladocopium</taxon>
    </lineage>
</organism>
<evidence type="ECO:0000256" key="2">
    <source>
        <dbReference type="ARBA" id="ARBA00023027"/>
    </source>
</evidence>
<feature type="domain" description="D-isomer specific 2-hydroxyacid dehydrogenase NAD-binding" evidence="6">
    <location>
        <begin position="157"/>
        <end position="325"/>
    </location>
</feature>
<dbReference type="Pfam" id="PF02826">
    <property type="entry name" value="2-Hacid_dh_C"/>
    <property type="match status" value="1"/>
</dbReference>
<dbReference type="GO" id="GO:0016301">
    <property type="term" value="F:kinase activity"/>
    <property type="evidence" value="ECO:0007669"/>
    <property type="project" value="UniProtKB-KW"/>
</dbReference>
<dbReference type="Pfam" id="PF00389">
    <property type="entry name" value="2-Hacid_dh"/>
    <property type="match status" value="1"/>
</dbReference>
<dbReference type="GO" id="GO:0005829">
    <property type="term" value="C:cytosol"/>
    <property type="evidence" value="ECO:0007669"/>
    <property type="project" value="TreeGrafter"/>
</dbReference>
<accession>A0A9P1C7K3</accession>
<feature type="transmembrane region" description="Helical" evidence="4">
    <location>
        <begin position="1272"/>
        <end position="1291"/>
    </location>
</feature>
<keyword evidence="10" id="KW-0418">Kinase</keyword>
<feature type="domain" description="Tyrosine-protein kinase ephrin type A/B receptor-like" evidence="8">
    <location>
        <begin position="819"/>
        <end position="867"/>
    </location>
</feature>
<dbReference type="InterPro" id="IPR007210">
    <property type="entry name" value="ABC_Gly_betaine_transp_sub-bd"/>
</dbReference>
<dbReference type="SMART" id="SM01411">
    <property type="entry name" value="Ephrin_rec_like"/>
    <property type="match status" value="2"/>
</dbReference>
<dbReference type="InterPro" id="IPR029753">
    <property type="entry name" value="D-isomer_DH_CS"/>
</dbReference>
<feature type="transmembrane region" description="Helical" evidence="4">
    <location>
        <begin position="1013"/>
        <end position="1037"/>
    </location>
</feature>
<name>A0A9P1C7K3_9DINO</name>
<comment type="caution">
    <text evidence="9">The sequence shown here is derived from an EMBL/GenBank/DDBJ whole genome shotgun (WGS) entry which is preliminary data.</text>
</comment>
<keyword evidence="4" id="KW-0472">Membrane</keyword>
<gene>
    <name evidence="9" type="ORF">C1SCF055_LOCUS13873</name>
</gene>